<protein>
    <submittedName>
        <fullName evidence="2">Uncharacterized protein</fullName>
    </submittedName>
</protein>
<feature type="compositionally biased region" description="Polar residues" evidence="1">
    <location>
        <begin position="1"/>
        <end position="18"/>
    </location>
</feature>
<dbReference type="EMBL" id="VIGI01000006">
    <property type="protein sequence ID" value="KAB8299091.1"/>
    <property type="molecule type" value="Genomic_DNA"/>
</dbReference>
<dbReference type="Proteomes" id="UP000326757">
    <property type="component" value="Unassembled WGS sequence"/>
</dbReference>
<accession>A0A5N6K9F7</accession>
<name>A0A5N6K9F7_MONLA</name>
<feature type="region of interest" description="Disordered" evidence="1">
    <location>
        <begin position="1"/>
        <end position="63"/>
    </location>
</feature>
<evidence type="ECO:0000256" key="1">
    <source>
        <dbReference type="SAM" id="MobiDB-lite"/>
    </source>
</evidence>
<comment type="caution">
    <text evidence="2">The sequence shown here is derived from an EMBL/GenBank/DDBJ whole genome shotgun (WGS) entry which is preliminary data.</text>
</comment>
<gene>
    <name evidence="2" type="ORF">EYC80_001209</name>
</gene>
<dbReference type="AlphaFoldDB" id="A0A5N6K9F7"/>
<reference evidence="2 3" key="1">
    <citation type="submission" date="2019-06" db="EMBL/GenBank/DDBJ databases">
        <title>Genome Sequence of the Brown Rot Fungal Pathogen Monilinia laxa.</title>
        <authorList>
            <person name="De Miccolis Angelini R.M."/>
            <person name="Landi L."/>
            <person name="Abate D."/>
            <person name="Pollastro S."/>
            <person name="Romanazzi G."/>
            <person name="Faretra F."/>
        </authorList>
    </citation>
    <scope>NUCLEOTIDE SEQUENCE [LARGE SCALE GENOMIC DNA]</scope>
    <source>
        <strain evidence="2 3">Mlax316</strain>
    </source>
</reference>
<feature type="compositionally biased region" description="Basic and acidic residues" evidence="1">
    <location>
        <begin position="27"/>
        <end position="57"/>
    </location>
</feature>
<sequence length="92" mass="9880">MQSKKVSNKGQTPSQQAADPTLPANEPKAKEPQTKERKAESQVPEKDADAAKPKEQKPPSAWAKAYKCPRCSISGFIGACHTCGWGTNIGID</sequence>
<evidence type="ECO:0000313" key="3">
    <source>
        <dbReference type="Proteomes" id="UP000326757"/>
    </source>
</evidence>
<evidence type="ECO:0000313" key="2">
    <source>
        <dbReference type="EMBL" id="KAB8299091.1"/>
    </source>
</evidence>
<dbReference type="OrthoDB" id="3523416at2759"/>
<keyword evidence="3" id="KW-1185">Reference proteome</keyword>
<organism evidence="2 3">
    <name type="scientific">Monilinia laxa</name>
    <name type="common">Brown rot fungus</name>
    <name type="synonym">Sclerotinia laxa</name>
    <dbReference type="NCBI Taxonomy" id="61186"/>
    <lineage>
        <taxon>Eukaryota</taxon>
        <taxon>Fungi</taxon>
        <taxon>Dikarya</taxon>
        <taxon>Ascomycota</taxon>
        <taxon>Pezizomycotina</taxon>
        <taxon>Leotiomycetes</taxon>
        <taxon>Helotiales</taxon>
        <taxon>Sclerotiniaceae</taxon>
        <taxon>Monilinia</taxon>
    </lineage>
</organism>
<proteinExistence type="predicted"/>